<evidence type="ECO:0000313" key="2">
    <source>
        <dbReference type="Proteomes" id="UP000634522"/>
    </source>
</evidence>
<sequence>MNIIPLETLHRETLDSLFAEAATLGAIRVWQHTDLGDRPKASFKVEIIFRSARGSKIEAVGNHSSLACAMADAINEARELGAGKQ</sequence>
<name>A0ABX1NGK1_9RHOO</name>
<dbReference type="EMBL" id="WTVS01000026">
    <property type="protein sequence ID" value="NMF98431.1"/>
    <property type="molecule type" value="Genomic_DNA"/>
</dbReference>
<keyword evidence="2" id="KW-1185">Reference proteome</keyword>
<comment type="caution">
    <text evidence="1">The sequence shown here is derived from an EMBL/GenBank/DDBJ whole genome shotgun (WGS) entry which is preliminary data.</text>
</comment>
<reference evidence="1 2" key="1">
    <citation type="submission" date="2019-12" db="EMBL/GenBank/DDBJ databases">
        <title>Comparative genomics gives insights into the taxonomy of the Azoarcus-Aromatoleum group and reveals separate origins of nif in the plant-associated Azoarcus and non-plant-associated Aromatoleum sub-groups.</title>
        <authorList>
            <person name="Lafos M."/>
            <person name="Maluk M."/>
            <person name="Batista M."/>
            <person name="Junghare M."/>
            <person name="Carmona M."/>
            <person name="Faoro H."/>
            <person name="Cruz L.M."/>
            <person name="Battistoni F."/>
            <person name="De Souza E."/>
            <person name="Pedrosa F."/>
            <person name="Chen W.-M."/>
            <person name="Poole P.S."/>
            <person name="Dixon R.A."/>
            <person name="James E.K."/>
        </authorList>
    </citation>
    <scope>NUCLEOTIDE SEQUENCE [LARGE SCALE GENOMIC DNA]</scope>
    <source>
        <strain evidence="1 2">T</strain>
    </source>
</reference>
<evidence type="ECO:0000313" key="1">
    <source>
        <dbReference type="EMBL" id="NMF98431.1"/>
    </source>
</evidence>
<accession>A0ABX1NGK1</accession>
<protein>
    <submittedName>
        <fullName evidence="1">Uncharacterized protein</fullName>
    </submittedName>
</protein>
<dbReference type="RefSeq" id="WP_169141182.1">
    <property type="nucleotide sequence ID" value="NZ_WTVS01000026.1"/>
</dbReference>
<gene>
    <name evidence="1" type="ORF">GPA27_13650</name>
</gene>
<dbReference type="Proteomes" id="UP000634522">
    <property type="component" value="Unassembled WGS sequence"/>
</dbReference>
<organism evidence="1 2">
    <name type="scientific">Aromatoleum toluolicum</name>
    <dbReference type="NCBI Taxonomy" id="90060"/>
    <lineage>
        <taxon>Bacteria</taxon>
        <taxon>Pseudomonadati</taxon>
        <taxon>Pseudomonadota</taxon>
        <taxon>Betaproteobacteria</taxon>
        <taxon>Rhodocyclales</taxon>
        <taxon>Rhodocyclaceae</taxon>
        <taxon>Aromatoleum</taxon>
    </lineage>
</organism>
<proteinExistence type="predicted"/>